<dbReference type="PANTHER" id="PTHR30273">
    <property type="entry name" value="PERIPLASMIC SIGNAL SENSOR AND SIGMA FACTOR ACTIVATOR FECR-RELATED"/>
    <property type="match status" value="1"/>
</dbReference>
<organism evidence="4 5">
    <name type="scientific">Rhodocytophaga aerolata</name>
    <dbReference type="NCBI Taxonomy" id="455078"/>
    <lineage>
        <taxon>Bacteria</taxon>
        <taxon>Pseudomonadati</taxon>
        <taxon>Bacteroidota</taxon>
        <taxon>Cytophagia</taxon>
        <taxon>Cytophagales</taxon>
        <taxon>Rhodocytophagaceae</taxon>
        <taxon>Rhodocytophaga</taxon>
    </lineage>
</organism>
<evidence type="ECO:0000256" key="1">
    <source>
        <dbReference type="SAM" id="Phobius"/>
    </source>
</evidence>
<keyword evidence="5" id="KW-1185">Reference proteome</keyword>
<sequence length="334" mass="38975">MIITKEILFEYFFGRVTTVQKEVIEEWKKKPENEDFFFACLEEWENSYPQHRPNEAAALERYKRFMLEMPPQARQPNKIKVQPLNTIQRKPSQWYWMAAAAVLLPLIFMSLWQVEYFYYQTYTTQFGETKTIILADQSQVVLNAHSTLKVPRDMFAAGAREVWLTGEGFFNIAKHPIHQKFLVHTDKLDIEVLGTKFNVSDRRGSARIVLEEGKVKVTPVAVDAPEREEALVMHPGESIEVTSARRAPVKKYVKPELYTAWRENKLIFEQTPLFEVLQTIEDYYGIQFVVEDSSLSKEQFTGVLPNNDLGVILKSLSRTYGFTIYREEQTVRLQ</sequence>
<dbReference type="Gene3D" id="3.55.50.30">
    <property type="match status" value="1"/>
</dbReference>
<evidence type="ECO:0000313" key="4">
    <source>
        <dbReference type="EMBL" id="MDO1451195.1"/>
    </source>
</evidence>
<protein>
    <submittedName>
        <fullName evidence="4">FecR domain-containing protein</fullName>
    </submittedName>
</protein>
<gene>
    <name evidence="4" type="ORF">Q0590_33285</name>
</gene>
<dbReference type="EMBL" id="JAUKPO010000046">
    <property type="protein sequence ID" value="MDO1451195.1"/>
    <property type="molecule type" value="Genomic_DNA"/>
</dbReference>
<dbReference type="Pfam" id="PF04773">
    <property type="entry name" value="FecR"/>
    <property type="match status" value="1"/>
</dbReference>
<keyword evidence="1" id="KW-1133">Transmembrane helix</keyword>
<keyword evidence="1" id="KW-0472">Membrane</keyword>
<feature type="domain" description="Protein FecR C-terminal" evidence="3">
    <location>
        <begin position="265"/>
        <end position="331"/>
    </location>
</feature>
<comment type="caution">
    <text evidence="4">The sequence shown here is derived from an EMBL/GenBank/DDBJ whole genome shotgun (WGS) entry which is preliminary data.</text>
</comment>
<proteinExistence type="predicted"/>
<dbReference type="RefSeq" id="WP_302041994.1">
    <property type="nucleotide sequence ID" value="NZ_JAUKPO010000046.1"/>
</dbReference>
<dbReference type="InterPro" id="IPR012373">
    <property type="entry name" value="Ferrdict_sens_TM"/>
</dbReference>
<dbReference type="Gene3D" id="2.60.120.1440">
    <property type="match status" value="1"/>
</dbReference>
<feature type="transmembrane region" description="Helical" evidence="1">
    <location>
        <begin position="94"/>
        <end position="112"/>
    </location>
</feature>
<dbReference type="InterPro" id="IPR032508">
    <property type="entry name" value="FecR_C"/>
</dbReference>
<dbReference type="PIRSF" id="PIRSF018266">
    <property type="entry name" value="FecR"/>
    <property type="match status" value="1"/>
</dbReference>
<dbReference type="Pfam" id="PF16344">
    <property type="entry name" value="FecR_C"/>
    <property type="match status" value="1"/>
</dbReference>
<dbReference type="InterPro" id="IPR006860">
    <property type="entry name" value="FecR"/>
</dbReference>
<dbReference type="PANTHER" id="PTHR30273:SF2">
    <property type="entry name" value="PROTEIN FECR"/>
    <property type="match status" value="1"/>
</dbReference>
<keyword evidence="1" id="KW-0812">Transmembrane</keyword>
<evidence type="ECO:0000259" key="3">
    <source>
        <dbReference type="Pfam" id="PF16344"/>
    </source>
</evidence>
<accession>A0ABT8RJQ4</accession>
<name>A0ABT8RJQ4_9BACT</name>
<reference evidence="4" key="1">
    <citation type="submission" date="2023-07" db="EMBL/GenBank/DDBJ databases">
        <title>The genome sequence of Rhodocytophaga aerolata KACC 12507.</title>
        <authorList>
            <person name="Zhang X."/>
        </authorList>
    </citation>
    <scope>NUCLEOTIDE SEQUENCE</scope>
    <source>
        <strain evidence="4">KACC 12507</strain>
    </source>
</reference>
<evidence type="ECO:0000313" key="5">
    <source>
        <dbReference type="Proteomes" id="UP001168528"/>
    </source>
</evidence>
<dbReference type="Proteomes" id="UP001168528">
    <property type="component" value="Unassembled WGS sequence"/>
</dbReference>
<feature type="domain" description="FecR protein" evidence="2">
    <location>
        <begin position="121"/>
        <end position="216"/>
    </location>
</feature>
<evidence type="ECO:0000259" key="2">
    <source>
        <dbReference type="Pfam" id="PF04773"/>
    </source>
</evidence>